<proteinExistence type="predicted"/>
<sequence>MEEFPMRDITPDPTTESQYECPRCGTIVTATYHPGACDECDVHLRNRGTPLE</sequence>
<dbReference type="Proteomes" id="UP000003751">
    <property type="component" value="Unassembled WGS sequence"/>
</dbReference>
<organism evidence="3 4">
    <name type="scientific">Haladaptatus paucihalophilus DX253</name>
    <dbReference type="NCBI Taxonomy" id="797209"/>
    <lineage>
        <taxon>Archaea</taxon>
        <taxon>Methanobacteriati</taxon>
        <taxon>Methanobacteriota</taxon>
        <taxon>Stenosarchaea group</taxon>
        <taxon>Halobacteria</taxon>
        <taxon>Halobacteriales</taxon>
        <taxon>Haladaptataceae</taxon>
        <taxon>Haladaptatus</taxon>
    </lineage>
</organism>
<dbReference type="EMBL" id="AEMG01000005">
    <property type="protein sequence ID" value="EFW92949.1"/>
    <property type="molecule type" value="Genomic_DNA"/>
</dbReference>
<evidence type="ECO:0000256" key="1">
    <source>
        <dbReference type="SAM" id="MobiDB-lite"/>
    </source>
</evidence>
<dbReference type="PATRIC" id="fig|797209.4.peg.1254"/>
<dbReference type="AlphaFoldDB" id="E7QR41"/>
<dbReference type="NCBIfam" id="NF033497">
    <property type="entry name" value="rubre_like_arch"/>
    <property type="match status" value="1"/>
</dbReference>
<evidence type="ECO:0000259" key="2">
    <source>
        <dbReference type="Pfam" id="PF23455"/>
    </source>
</evidence>
<dbReference type="STRING" id="797209.GCA_000376445_03935"/>
<gene>
    <name evidence="3" type="ORF">ZOD2009_06319</name>
</gene>
<protein>
    <recommendedName>
        <fullName evidence="2">DUF7129 domain-containing protein</fullName>
    </recommendedName>
</protein>
<evidence type="ECO:0000313" key="3">
    <source>
        <dbReference type="EMBL" id="EFW92949.1"/>
    </source>
</evidence>
<comment type="caution">
    <text evidence="3">The sequence shown here is derived from an EMBL/GenBank/DDBJ whole genome shotgun (WGS) entry which is preliminary data.</text>
</comment>
<feature type="region of interest" description="Disordered" evidence="1">
    <location>
        <begin position="1"/>
        <end position="20"/>
    </location>
</feature>
<accession>E7QR41</accession>
<feature type="compositionally biased region" description="Basic and acidic residues" evidence="1">
    <location>
        <begin position="1"/>
        <end position="10"/>
    </location>
</feature>
<dbReference type="Pfam" id="PF23455">
    <property type="entry name" value="DUF7129"/>
    <property type="match status" value="1"/>
</dbReference>
<feature type="domain" description="DUF7129" evidence="2">
    <location>
        <begin position="14"/>
        <end position="50"/>
    </location>
</feature>
<evidence type="ECO:0000313" key="4">
    <source>
        <dbReference type="Proteomes" id="UP000003751"/>
    </source>
</evidence>
<dbReference type="InterPro" id="IPR055553">
    <property type="entry name" value="DUF7129"/>
</dbReference>
<name>E7QR41_HALPU</name>
<reference evidence="3 4" key="1">
    <citation type="journal article" date="2014" name="ISME J.">
        <title>Trehalose/2-sulfotrehalose biosynthesis and glycine-betaine uptake are widely spread mechanisms for osmoadaptation in the Halobacteriales.</title>
        <authorList>
            <person name="Youssef N.H."/>
            <person name="Savage-Ashlock K.N."/>
            <person name="McCully A.L."/>
            <person name="Luedtke B."/>
            <person name="Shaw E.I."/>
            <person name="Hoff W.D."/>
            <person name="Elshahed M.S."/>
        </authorList>
    </citation>
    <scope>NUCLEOTIDE SEQUENCE [LARGE SCALE GENOMIC DNA]</scope>
    <source>
        <strain evidence="3 4">DX253</strain>
    </source>
</reference>